<proteinExistence type="predicted"/>
<dbReference type="Proteomes" id="UP000323000">
    <property type="component" value="Chromosome 1"/>
</dbReference>
<name>A0A5C7IUU5_9ROSI</name>
<gene>
    <name evidence="2" type="ORF">EZV62_000815</name>
</gene>
<dbReference type="AlphaFoldDB" id="A0A5C7IUU5"/>
<evidence type="ECO:0000256" key="1">
    <source>
        <dbReference type="SAM" id="SignalP"/>
    </source>
</evidence>
<protein>
    <submittedName>
        <fullName evidence="2">Uncharacterized protein</fullName>
    </submittedName>
</protein>
<sequence length="216" mass="22882">MSLFNVIFAALLFLLLVHTQPCKAGRVLGNKELVGLQLQSLQKGPVTPPGSSSCTFIPGSGGSGCPITEMNFAGDHLPRNSGAYPRLMVPFGVATVDHKKLLLDSETRNMSLFNVIFAALLFLLLVHTQPCKAGRVLGNKELVGLQLQSLQKGPVTPPGSSSCTFIPGSGGSGCPIKEMNFAGDHLPRNSGAYPRLMVPFGVATVDHKKLLLDSES</sequence>
<evidence type="ECO:0000313" key="2">
    <source>
        <dbReference type="EMBL" id="TXG72236.1"/>
    </source>
</evidence>
<feature type="chain" id="PRO_5022964256" evidence="1">
    <location>
        <begin position="25"/>
        <end position="216"/>
    </location>
</feature>
<feature type="signal peptide" evidence="1">
    <location>
        <begin position="1"/>
        <end position="24"/>
    </location>
</feature>
<comment type="caution">
    <text evidence="2">The sequence shown here is derived from an EMBL/GenBank/DDBJ whole genome shotgun (WGS) entry which is preliminary data.</text>
</comment>
<keyword evidence="1" id="KW-0732">Signal</keyword>
<organism evidence="2 3">
    <name type="scientific">Acer yangbiense</name>
    <dbReference type="NCBI Taxonomy" id="1000413"/>
    <lineage>
        <taxon>Eukaryota</taxon>
        <taxon>Viridiplantae</taxon>
        <taxon>Streptophyta</taxon>
        <taxon>Embryophyta</taxon>
        <taxon>Tracheophyta</taxon>
        <taxon>Spermatophyta</taxon>
        <taxon>Magnoliopsida</taxon>
        <taxon>eudicotyledons</taxon>
        <taxon>Gunneridae</taxon>
        <taxon>Pentapetalae</taxon>
        <taxon>rosids</taxon>
        <taxon>malvids</taxon>
        <taxon>Sapindales</taxon>
        <taxon>Sapindaceae</taxon>
        <taxon>Hippocastanoideae</taxon>
        <taxon>Acereae</taxon>
        <taxon>Acer</taxon>
    </lineage>
</organism>
<keyword evidence="3" id="KW-1185">Reference proteome</keyword>
<accession>A0A5C7IUU5</accession>
<dbReference type="PANTHER" id="PTHR33592">
    <property type="entry name" value="TRANSMEMBRANE PROTEIN"/>
    <property type="match status" value="1"/>
</dbReference>
<evidence type="ECO:0000313" key="3">
    <source>
        <dbReference type="Proteomes" id="UP000323000"/>
    </source>
</evidence>
<reference evidence="3" key="1">
    <citation type="journal article" date="2019" name="Gigascience">
        <title>De novo genome assembly of the endangered Acer yangbiense, a plant species with extremely small populations endemic to Yunnan Province, China.</title>
        <authorList>
            <person name="Yang J."/>
            <person name="Wariss H.M."/>
            <person name="Tao L."/>
            <person name="Zhang R."/>
            <person name="Yun Q."/>
            <person name="Hollingsworth P."/>
            <person name="Dao Z."/>
            <person name="Luo G."/>
            <person name="Guo H."/>
            <person name="Ma Y."/>
            <person name="Sun W."/>
        </authorList>
    </citation>
    <scope>NUCLEOTIDE SEQUENCE [LARGE SCALE GENOMIC DNA]</scope>
    <source>
        <strain evidence="3">cv. Malutang</strain>
    </source>
</reference>
<dbReference type="OrthoDB" id="976687at2759"/>
<dbReference type="EMBL" id="VAHF01000001">
    <property type="protein sequence ID" value="TXG72236.1"/>
    <property type="molecule type" value="Genomic_DNA"/>
</dbReference>
<dbReference type="PANTHER" id="PTHR33592:SF5">
    <property type="entry name" value="TRANSMEMBRANE PROTEIN"/>
    <property type="match status" value="1"/>
</dbReference>